<dbReference type="Proteomes" id="UP000268553">
    <property type="component" value="Unassembled WGS sequence"/>
</dbReference>
<accession>A0A3R8WKL7</accession>
<organism evidence="1 2">
    <name type="scientific">Sphingorhabdus wooponensis</name>
    <dbReference type="NCBI Taxonomy" id="940136"/>
    <lineage>
        <taxon>Bacteria</taxon>
        <taxon>Pseudomonadati</taxon>
        <taxon>Pseudomonadota</taxon>
        <taxon>Alphaproteobacteria</taxon>
        <taxon>Sphingomonadales</taxon>
        <taxon>Sphingomonadaceae</taxon>
        <taxon>Sphingorhabdus</taxon>
    </lineage>
</organism>
<keyword evidence="2" id="KW-1185">Reference proteome</keyword>
<sequence>MGGFGSGRRSNRWTTDDCLRINLSNLKQHGMLQRHCMTRHEQVWSQYGEAIADLTLVTDVHCLEPSPCLRITGRAFGKVIDCVVWLEEQPLPYGGERWYALCPRTGRRCTALVLPPGQAHFASVKGWNVAYGSQRECPIHRGHRAIEKAQARRKALSKYTRKPMRERLLDRLIERQVFVEEQIDRLMEMVFRCDAAAGTRRRGNG</sequence>
<dbReference type="RefSeq" id="WP_125230149.1">
    <property type="nucleotide sequence ID" value="NZ_RWJI01000001.1"/>
</dbReference>
<protein>
    <submittedName>
        <fullName evidence="1">Uncharacterized protein</fullName>
    </submittedName>
</protein>
<comment type="caution">
    <text evidence="1">The sequence shown here is derived from an EMBL/GenBank/DDBJ whole genome shotgun (WGS) entry which is preliminary data.</text>
</comment>
<evidence type="ECO:0000313" key="1">
    <source>
        <dbReference type="EMBL" id="RRQ52133.1"/>
    </source>
</evidence>
<reference evidence="1 2" key="1">
    <citation type="submission" date="2018-12" db="EMBL/GenBank/DDBJ databases">
        <authorList>
            <person name="Kim S.-J."/>
            <person name="Jung G.-Y."/>
        </authorList>
    </citation>
    <scope>NUCLEOTIDE SEQUENCE [LARGE SCALE GENOMIC DNA]</scope>
    <source>
        <strain evidence="1 2">03SU3-P</strain>
    </source>
</reference>
<dbReference type="OrthoDB" id="5951715at2"/>
<proteinExistence type="predicted"/>
<dbReference type="AlphaFoldDB" id="A0A3R8WKL7"/>
<gene>
    <name evidence="1" type="ORF">D7D48_04485</name>
</gene>
<name>A0A3R8WKL7_9SPHN</name>
<evidence type="ECO:0000313" key="2">
    <source>
        <dbReference type="Proteomes" id="UP000268553"/>
    </source>
</evidence>
<dbReference type="EMBL" id="RWJI01000001">
    <property type="protein sequence ID" value="RRQ52133.1"/>
    <property type="molecule type" value="Genomic_DNA"/>
</dbReference>